<gene>
    <name evidence="1" type="ORF">EXZ61_16195</name>
</gene>
<dbReference type="InterPro" id="IPR008551">
    <property type="entry name" value="TANGO2"/>
</dbReference>
<dbReference type="Pfam" id="PF05742">
    <property type="entry name" value="TANGO2"/>
    <property type="match status" value="1"/>
</dbReference>
<dbReference type="PANTHER" id="PTHR17985:SF8">
    <property type="entry name" value="TRANSPORT AND GOLGI ORGANIZATION PROTEIN 2 HOMOLOG"/>
    <property type="match status" value="1"/>
</dbReference>
<keyword evidence="2" id="KW-1185">Reference proteome</keyword>
<evidence type="ECO:0000313" key="2">
    <source>
        <dbReference type="Proteomes" id="UP000317365"/>
    </source>
</evidence>
<evidence type="ECO:0000313" key="1">
    <source>
        <dbReference type="EMBL" id="QDL55589.1"/>
    </source>
</evidence>
<protein>
    <submittedName>
        <fullName evidence="1">NRDE family protein</fullName>
    </submittedName>
</protein>
<accession>A0A515ESF5</accession>
<reference evidence="2" key="2">
    <citation type="journal article" date="2020" name="Int. J. Syst. Evol. Microbiol.">
        <title>Genomic insights into a novel species Rhodoferax aquaticus sp. nov., isolated from freshwater.</title>
        <authorList>
            <person name="Li T."/>
            <person name="Zhuo Y."/>
            <person name="Jin C.Z."/>
            <person name="Wu X."/>
            <person name="Ko S.R."/>
            <person name="Jin F.J."/>
            <person name="Ahn C.Y."/>
            <person name="Oh H.M."/>
            <person name="Lee H.G."/>
            <person name="Jin L."/>
        </authorList>
    </citation>
    <scope>NUCLEOTIDE SEQUENCE [LARGE SCALE GENOMIC DNA]</scope>
    <source>
        <strain evidence="2">Gr-4</strain>
    </source>
</reference>
<proteinExistence type="predicted"/>
<dbReference type="KEGG" id="rhg:EXZ61_16195"/>
<dbReference type="EMBL" id="CP036282">
    <property type="protein sequence ID" value="QDL55589.1"/>
    <property type="molecule type" value="Genomic_DNA"/>
</dbReference>
<organism evidence="1 2">
    <name type="scientific">Rhodoferax aquaticus</name>
    <dbReference type="NCBI Taxonomy" id="2527691"/>
    <lineage>
        <taxon>Bacteria</taxon>
        <taxon>Pseudomonadati</taxon>
        <taxon>Pseudomonadota</taxon>
        <taxon>Betaproteobacteria</taxon>
        <taxon>Burkholderiales</taxon>
        <taxon>Comamonadaceae</taxon>
        <taxon>Rhodoferax</taxon>
    </lineage>
</organism>
<name>A0A515ESF5_9BURK</name>
<dbReference type="Proteomes" id="UP000317365">
    <property type="component" value="Chromosome"/>
</dbReference>
<dbReference type="AlphaFoldDB" id="A0A515ESF5"/>
<sequence>MAVYSTAPRRYPFLPVGRSRRRDQRDSQATMCLIAFNWQPQAPVPLTLIANRDEFYARPTQALHKWEDTGFLAGKDLQAGGTWLGVSHTGRVAALTNHRDVNQHRDDAPSRGDLTSAFLRGTASCAQYLETLAATAHQYNPFNLLVFDGHSAMGFESRHGQPFALAPGVGAVSNADFGTPWPKLQRLQAAYTQHLAKHGLAQGDAAPSHHGDLFAMLAERRLAADDALPHTGLPIERERALSAEFIHTPTYGTRASSLLFVHRHGASFFERSFDAAGMSGEVHHTTTWGTTL</sequence>
<reference evidence="2" key="1">
    <citation type="submission" date="2019-02" db="EMBL/GenBank/DDBJ databases">
        <title>Complete genome sequence of Rhodoferax sp. Gr-4.</title>
        <authorList>
            <person name="Jin L."/>
        </authorList>
    </citation>
    <scope>NUCLEOTIDE SEQUENCE [LARGE SCALE GENOMIC DNA]</scope>
    <source>
        <strain evidence="2">Gr-4</strain>
    </source>
</reference>
<dbReference type="PANTHER" id="PTHR17985">
    <property type="entry name" value="SER/THR-RICH PROTEIN T10 IN DGCR REGION"/>
    <property type="match status" value="1"/>
</dbReference>